<keyword evidence="3" id="KW-1185">Reference proteome</keyword>
<feature type="region of interest" description="Disordered" evidence="1">
    <location>
        <begin position="45"/>
        <end position="64"/>
    </location>
</feature>
<organism evidence="2 3">
    <name type="scientific">Planotetraspora thailandica</name>
    <dbReference type="NCBI Taxonomy" id="487172"/>
    <lineage>
        <taxon>Bacteria</taxon>
        <taxon>Bacillati</taxon>
        <taxon>Actinomycetota</taxon>
        <taxon>Actinomycetes</taxon>
        <taxon>Streptosporangiales</taxon>
        <taxon>Streptosporangiaceae</taxon>
        <taxon>Planotetraspora</taxon>
    </lineage>
</organism>
<sequence>MISGLSWWGEGSFTTLSTDPPVTSLSTETTSMRVVPYGRSRPGALVQRLDPLDGDGRDLDEFGA</sequence>
<evidence type="ECO:0000313" key="3">
    <source>
        <dbReference type="Proteomes" id="UP000605992"/>
    </source>
</evidence>
<name>A0A8J3V206_9ACTN</name>
<feature type="compositionally biased region" description="Basic and acidic residues" evidence="1">
    <location>
        <begin position="50"/>
        <end position="64"/>
    </location>
</feature>
<reference evidence="2" key="1">
    <citation type="submission" date="2021-01" db="EMBL/GenBank/DDBJ databases">
        <title>Whole genome shotgun sequence of Planotetraspora thailandica NBRC 104271.</title>
        <authorList>
            <person name="Komaki H."/>
            <person name="Tamura T."/>
        </authorList>
    </citation>
    <scope>NUCLEOTIDE SEQUENCE</scope>
    <source>
        <strain evidence="2">NBRC 104271</strain>
    </source>
</reference>
<dbReference type="EMBL" id="BOOR01000006">
    <property type="protein sequence ID" value="GII52574.1"/>
    <property type="molecule type" value="Genomic_DNA"/>
</dbReference>
<dbReference type="AlphaFoldDB" id="A0A8J3V206"/>
<proteinExistence type="predicted"/>
<accession>A0A8J3V206</accession>
<comment type="caution">
    <text evidence="2">The sequence shown here is derived from an EMBL/GenBank/DDBJ whole genome shotgun (WGS) entry which is preliminary data.</text>
</comment>
<evidence type="ECO:0000256" key="1">
    <source>
        <dbReference type="SAM" id="MobiDB-lite"/>
    </source>
</evidence>
<protein>
    <submittedName>
        <fullName evidence="2">Uncharacterized protein</fullName>
    </submittedName>
</protein>
<dbReference type="Proteomes" id="UP000605992">
    <property type="component" value="Unassembled WGS sequence"/>
</dbReference>
<evidence type="ECO:0000313" key="2">
    <source>
        <dbReference type="EMBL" id="GII52574.1"/>
    </source>
</evidence>
<gene>
    <name evidence="2" type="ORF">Pth03_09630</name>
</gene>